<comment type="similarity">
    <text evidence="2 5">Belongs to the bacterial histone-like protein family.</text>
</comment>
<dbReference type="GO" id="GO:0030527">
    <property type="term" value="F:structural constituent of chromatin"/>
    <property type="evidence" value="ECO:0007669"/>
    <property type="project" value="InterPro"/>
</dbReference>
<dbReference type="SUPFAM" id="SSF47729">
    <property type="entry name" value="IHF-like DNA-binding proteins"/>
    <property type="match status" value="1"/>
</dbReference>
<gene>
    <name evidence="6" type="ORF">A9309_04275</name>
</gene>
<dbReference type="InterPro" id="IPR000119">
    <property type="entry name" value="Hist_DNA-bd"/>
</dbReference>
<sequence length="91" mass="9852">MNKKELIKSVYDKMDGLPLKQCENAVNAVLNSITDELAKGGEVNLVGFGSFYVKPHQAKTARNPRTGETVHVPAKNVPTFKAGKGLKEAVN</sequence>
<keyword evidence="3" id="KW-0226">DNA condensation</keyword>
<dbReference type="PANTHER" id="PTHR33175:SF3">
    <property type="entry name" value="DNA-BINDING PROTEIN HU-BETA"/>
    <property type="match status" value="1"/>
</dbReference>
<proteinExistence type="inferred from homology"/>
<name>A0A1B8Q4Y4_MORLA</name>
<dbReference type="GO" id="GO:0030261">
    <property type="term" value="P:chromosome condensation"/>
    <property type="evidence" value="ECO:0007669"/>
    <property type="project" value="UniProtKB-KW"/>
</dbReference>
<evidence type="ECO:0000256" key="3">
    <source>
        <dbReference type="ARBA" id="ARBA00023067"/>
    </source>
</evidence>
<keyword evidence="4 6" id="KW-0238">DNA-binding</keyword>
<evidence type="ECO:0000256" key="2">
    <source>
        <dbReference type="ARBA" id="ARBA00010529"/>
    </source>
</evidence>
<comment type="function">
    <text evidence="1">Histone-like DNA-binding protein which is capable of wrapping DNA to stabilize it, and thus to prevent its denaturation under extreme environmental conditions.</text>
</comment>
<evidence type="ECO:0000313" key="7">
    <source>
        <dbReference type="Proteomes" id="UP000092607"/>
    </source>
</evidence>
<dbReference type="GO" id="GO:0003677">
    <property type="term" value="F:DNA binding"/>
    <property type="evidence" value="ECO:0007669"/>
    <property type="project" value="UniProtKB-KW"/>
</dbReference>
<dbReference type="AlphaFoldDB" id="A0A1B8Q4Y4"/>
<comment type="caution">
    <text evidence="6">The sequence shown here is derived from an EMBL/GenBank/DDBJ whole genome shotgun (WGS) entry which is preliminary data.</text>
</comment>
<dbReference type="PRINTS" id="PR01727">
    <property type="entry name" value="DNABINDINGHU"/>
</dbReference>
<dbReference type="InterPro" id="IPR010992">
    <property type="entry name" value="IHF-like_DNA-bd_dom_sf"/>
</dbReference>
<dbReference type="GO" id="GO:0005829">
    <property type="term" value="C:cytosol"/>
    <property type="evidence" value="ECO:0007669"/>
    <property type="project" value="TreeGrafter"/>
</dbReference>
<dbReference type="SMART" id="SM00411">
    <property type="entry name" value="BHL"/>
    <property type="match status" value="1"/>
</dbReference>
<accession>A0A1B8Q4Y4</accession>
<protein>
    <submittedName>
        <fullName evidence="6">DNA-binding protein HU</fullName>
    </submittedName>
</protein>
<organism evidence="6 7">
    <name type="scientific">Moraxella lacunata</name>
    <dbReference type="NCBI Taxonomy" id="477"/>
    <lineage>
        <taxon>Bacteria</taxon>
        <taxon>Pseudomonadati</taxon>
        <taxon>Pseudomonadota</taxon>
        <taxon>Gammaproteobacteria</taxon>
        <taxon>Moraxellales</taxon>
        <taxon>Moraxellaceae</taxon>
        <taxon>Moraxella</taxon>
    </lineage>
</organism>
<dbReference type="RefSeq" id="WP_065255187.1">
    <property type="nucleotide sequence ID" value="NZ_JARDJM010000006.1"/>
</dbReference>
<dbReference type="CDD" id="cd13836">
    <property type="entry name" value="IHF_B"/>
    <property type="match status" value="1"/>
</dbReference>
<reference evidence="6 7" key="1">
    <citation type="submission" date="2016-06" db="EMBL/GenBank/DDBJ databases">
        <title>Draft genome of Moraxella lacunata CCUG 57757A.</title>
        <authorList>
            <person name="Salva-Serra F."/>
            <person name="Engstrom-Jakobsson H."/>
            <person name="Thorell K."/>
            <person name="Gonzales-Siles L."/>
            <person name="Karlsson R."/>
            <person name="Boulund F."/>
            <person name="Engstrand L."/>
            <person name="Kristiansson E."/>
            <person name="Moore E."/>
        </authorList>
    </citation>
    <scope>NUCLEOTIDE SEQUENCE [LARGE SCALE GENOMIC DNA]</scope>
    <source>
        <strain evidence="6 7">CCUG 57757A</strain>
    </source>
</reference>
<dbReference type="Pfam" id="PF00216">
    <property type="entry name" value="Bac_DNA_binding"/>
    <property type="match status" value="1"/>
</dbReference>
<evidence type="ECO:0000313" key="6">
    <source>
        <dbReference type="EMBL" id="OBX64727.1"/>
    </source>
</evidence>
<dbReference type="EMBL" id="LZMS01000040">
    <property type="protein sequence ID" value="OBX64727.1"/>
    <property type="molecule type" value="Genomic_DNA"/>
</dbReference>
<evidence type="ECO:0000256" key="5">
    <source>
        <dbReference type="RuleBase" id="RU003939"/>
    </source>
</evidence>
<dbReference type="PANTHER" id="PTHR33175">
    <property type="entry name" value="DNA-BINDING PROTEIN HU"/>
    <property type="match status" value="1"/>
</dbReference>
<dbReference type="Gene3D" id="4.10.520.10">
    <property type="entry name" value="IHF-like DNA-binding proteins"/>
    <property type="match status" value="1"/>
</dbReference>
<dbReference type="OrthoDB" id="9799835at2"/>
<evidence type="ECO:0000256" key="1">
    <source>
        <dbReference type="ARBA" id="ARBA00003819"/>
    </source>
</evidence>
<evidence type="ECO:0000256" key="4">
    <source>
        <dbReference type="ARBA" id="ARBA00023125"/>
    </source>
</evidence>
<dbReference type="Proteomes" id="UP000092607">
    <property type="component" value="Unassembled WGS sequence"/>
</dbReference>